<keyword evidence="2 6" id="KW-0326">Glycosidase</keyword>
<name>A0A5Y7WHK0_SALER</name>
<dbReference type="InterPro" id="IPR004185">
    <property type="entry name" value="Glyco_hydro_13_lg-like_dom"/>
</dbReference>
<dbReference type="PANTHER" id="PTHR10357:SF210">
    <property type="entry name" value="MALTODEXTRIN GLUCOSIDASE"/>
    <property type="match status" value="1"/>
</dbReference>
<feature type="active site" description="Nucleophile" evidence="3">
    <location>
        <position position="336"/>
    </location>
</feature>
<dbReference type="PIRSF" id="PIRSF036918">
    <property type="entry name" value="Maltodextrin_glucosidase"/>
    <property type="match status" value="1"/>
</dbReference>
<organism evidence="6">
    <name type="scientific">Salmonella enterica</name>
    <name type="common">Salmonella choleraesuis</name>
    <dbReference type="NCBI Taxonomy" id="28901"/>
    <lineage>
        <taxon>Bacteria</taxon>
        <taxon>Pseudomonadati</taxon>
        <taxon>Pseudomonadota</taxon>
        <taxon>Gammaproteobacteria</taxon>
        <taxon>Enterobacterales</taxon>
        <taxon>Enterobacteriaceae</taxon>
        <taxon>Salmonella</taxon>
    </lineage>
</organism>
<dbReference type="InterPro" id="IPR006047">
    <property type="entry name" value="GH13_cat_dom"/>
</dbReference>
<feature type="active site" description="Proton donor" evidence="3">
    <location>
        <position position="373"/>
    </location>
</feature>
<dbReference type="GO" id="GO:0004558">
    <property type="term" value="F:alpha-1,4-glucosidase activity"/>
    <property type="evidence" value="ECO:0007669"/>
    <property type="project" value="UniProtKB-EC"/>
</dbReference>
<proteinExistence type="predicted"/>
<dbReference type="Gene3D" id="2.60.40.1180">
    <property type="entry name" value="Golgi alpha-mannosidase II"/>
    <property type="match status" value="1"/>
</dbReference>
<dbReference type="InterPro" id="IPR017853">
    <property type="entry name" value="GH"/>
</dbReference>
<gene>
    <name evidence="6" type="primary">malZ</name>
    <name evidence="6" type="ORF">FZ376_15155</name>
</gene>
<dbReference type="SUPFAM" id="SSF51445">
    <property type="entry name" value="(Trans)glycosidases"/>
    <property type="match status" value="1"/>
</dbReference>
<dbReference type="Pfam" id="PF00128">
    <property type="entry name" value="Alpha-amylase"/>
    <property type="match status" value="1"/>
</dbReference>
<evidence type="ECO:0000259" key="5">
    <source>
        <dbReference type="SMART" id="SM00642"/>
    </source>
</evidence>
<dbReference type="Gene3D" id="3.20.20.80">
    <property type="entry name" value="Glycosidases"/>
    <property type="match status" value="1"/>
</dbReference>
<reference evidence="6" key="1">
    <citation type="submission" date="2019-08" db="EMBL/GenBank/DDBJ databases">
        <authorList>
            <consortium name="PulseNet: The National Subtyping Network for Foodborne Disease Surveillance"/>
            <person name="Tarr C.L."/>
            <person name="Trees E."/>
            <person name="Katz L.S."/>
            <person name="Carleton-Romer H.A."/>
            <person name="Stroika S."/>
            <person name="Kucerova Z."/>
            <person name="Roache K.F."/>
            <person name="Sabol A.L."/>
            <person name="Besser J."/>
            <person name="Gerner-Smidt P."/>
        </authorList>
    </citation>
    <scope>NUCLEOTIDE SEQUENCE</scope>
    <source>
        <strain evidence="6">PNUSAS094074</strain>
    </source>
</reference>
<evidence type="ECO:0000256" key="2">
    <source>
        <dbReference type="ARBA" id="ARBA00023295"/>
    </source>
</evidence>
<dbReference type="AlphaFoldDB" id="A0A5Y7WHK0"/>
<dbReference type="InterPro" id="IPR014756">
    <property type="entry name" value="Ig_E-set"/>
</dbReference>
<sequence>MLNAWHLPVAPFVKQHNDKLTITLWLSGENPPSRVTLRSEFDNEEISLAMRKQRRQPQPGVTAWRATLNIALGQPRRRYSFKLLWHDRQLWFTPQGFNRFPPARLEQFAVDVPDSGPQWVADQIFYQIFPDRFARSQSREAGQDKVYYHHAAGHDIVRKEWDEPLTPQAGGSTFYGGCLNGICEKLPYLKKLGVTALYLNPVFTAPSVHKYDTEDYRHVDPQFGGDRALLRLRRETQAQGMRLVLDGVFNHSGDSHAWFDRHNRSTGGACHHPDSPWRDWYSFSPQGVALDWLGYPSLPKLDYQSETLVDEIYRGEDSIVRHWLKAPWNMDGWRLDVVHMLGEAGGARHNLQHVAGITRAAKEAQPEAYIVGEHFGDARQWLQADAEDAAMNYRGFTFPLWGFLANTDIAYEPQHIDARTCIAWMDNYRAGLSHQQQLRMFNQLDSHDTARFKTLLGKDAARLPLAVVWLFTWPGVPCIYYGDEVGVDGDEVGVDGANDPMCRKPFPWDERKQDGNLLALYQRMAKLRQRSLALRRGGCQALYAEGDVVVFVRVYQQQRALVAINRGEACEVALEALPLLNVAGWQCKTGSGDIREGRLRLPAISATVWMNR</sequence>
<feature type="domain" description="Glycosyl hydrolase family 13 catalytic" evidence="5">
    <location>
        <begin position="127"/>
        <end position="528"/>
    </location>
</feature>
<dbReference type="EC" id="3.2.1.20" evidence="6"/>
<dbReference type="InterPro" id="IPR013780">
    <property type="entry name" value="Glyco_hydro_b"/>
</dbReference>
<dbReference type="SMART" id="SM00642">
    <property type="entry name" value="Aamy"/>
    <property type="match status" value="1"/>
</dbReference>
<accession>A0A5Y7WHK0</accession>
<evidence type="ECO:0000256" key="1">
    <source>
        <dbReference type="ARBA" id="ARBA00022801"/>
    </source>
</evidence>
<dbReference type="GO" id="GO:0005737">
    <property type="term" value="C:cytoplasm"/>
    <property type="evidence" value="ECO:0007669"/>
    <property type="project" value="InterPro"/>
</dbReference>
<dbReference type="InterPro" id="IPR017069">
    <property type="entry name" value="MalZ"/>
</dbReference>
<dbReference type="SUPFAM" id="SSF51011">
    <property type="entry name" value="Glycosyl hydrolase domain"/>
    <property type="match status" value="1"/>
</dbReference>
<protein>
    <submittedName>
        <fullName evidence="6">Maltodextrin glucosidase</fullName>
        <ecNumber evidence="6">3.2.1.20</ecNumber>
    </submittedName>
</protein>
<dbReference type="NCBIfam" id="NF008051">
    <property type="entry name" value="PRK10785.1"/>
    <property type="match status" value="1"/>
</dbReference>
<evidence type="ECO:0000313" key="6">
    <source>
        <dbReference type="EMBL" id="ECQ3075216.1"/>
    </source>
</evidence>
<evidence type="ECO:0000256" key="4">
    <source>
        <dbReference type="PIRSR" id="PIRSR036918-51"/>
    </source>
</evidence>
<dbReference type="PANTHER" id="PTHR10357">
    <property type="entry name" value="ALPHA-AMYLASE FAMILY MEMBER"/>
    <property type="match status" value="1"/>
</dbReference>
<dbReference type="SUPFAM" id="SSF81296">
    <property type="entry name" value="E set domains"/>
    <property type="match status" value="1"/>
</dbReference>
<dbReference type="EMBL" id="AAKAKA010000007">
    <property type="protein sequence ID" value="ECQ3075216.1"/>
    <property type="molecule type" value="Genomic_DNA"/>
</dbReference>
<keyword evidence="1 6" id="KW-0378">Hydrolase</keyword>
<comment type="caution">
    <text evidence="6">The sequence shown here is derived from an EMBL/GenBank/DDBJ whole genome shotgun (WGS) entry which is preliminary data.</text>
</comment>
<evidence type="ECO:0000256" key="3">
    <source>
        <dbReference type="PIRSR" id="PIRSR036918-50"/>
    </source>
</evidence>
<feature type="site" description="Transition state stabilizer" evidence="4">
    <location>
        <position position="448"/>
    </location>
</feature>
<dbReference type="CDD" id="cd02857">
    <property type="entry name" value="E_set_CDase_PDE_N"/>
    <property type="match status" value="1"/>
</dbReference>
<dbReference type="GO" id="GO:0005975">
    <property type="term" value="P:carbohydrate metabolic process"/>
    <property type="evidence" value="ECO:0007669"/>
    <property type="project" value="InterPro"/>
</dbReference>
<dbReference type="CDD" id="cd11338">
    <property type="entry name" value="AmyAc_CMD"/>
    <property type="match status" value="1"/>
</dbReference>